<evidence type="ECO:0000313" key="2">
    <source>
        <dbReference type="Proteomes" id="UP000324800"/>
    </source>
</evidence>
<dbReference type="EMBL" id="SNRW01020025">
    <property type="protein sequence ID" value="KAA6365832.1"/>
    <property type="molecule type" value="Genomic_DNA"/>
</dbReference>
<evidence type="ECO:0000313" key="1">
    <source>
        <dbReference type="EMBL" id="KAA6365832.1"/>
    </source>
</evidence>
<dbReference type="Proteomes" id="UP000324800">
    <property type="component" value="Unassembled WGS sequence"/>
</dbReference>
<protein>
    <submittedName>
        <fullName evidence="1">Uncharacterized protein</fullName>
    </submittedName>
</protein>
<sequence length="140" mass="15903">MSLGPGQYFGAGRPLCYKFGIIFTKARLTCVVNQQHFKFIFVTVSIMNQYDKRPCATFEAIPARRKDEQFRDGVVAASTAATSSCFNMANVSKSQPSGEYISVQIYSFRGNQWWKCVAAKFCICTHKHQLWMSIWPVLIP</sequence>
<accession>A0A5J4U773</accession>
<name>A0A5J4U773_9EUKA</name>
<gene>
    <name evidence="1" type="ORF">EZS28_038641</name>
</gene>
<dbReference type="AlphaFoldDB" id="A0A5J4U773"/>
<proteinExistence type="predicted"/>
<reference evidence="1 2" key="1">
    <citation type="submission" date="2019-03" db="EMBL/GenBank/DDBJ databases">
        <title>Single cell metagenomics reveals metabolic interactions within the superorganism composed of flagellate Streblomastix strix and complex community of Bacteroidetes bacteria on its surface.</title>
        <authorList>
            <person name="Treitli S.C."/>
            <person name="Kolisko M."/>
            <person name="Husnik F."/>
            <person name="Keeling P."/>
            <person name="Hampl V."/>
        </authorList>
    </citation>
    <scope>NUCLEOTIDE SEQUENCE [LARGE SCALE GENOMIC DNA]</scope>
    <source>
        <strain evidence="1">ST1C</strain>
    </source>
</reference>
<organism evidence="1 2">
    <name type="scientific">Streblomastix strix</name>
    <dbReference type="NCBI Taxonomy" id="222440"/>
    <lineage>
        <taxon>Eukaryota</taxon>
        <taxon>Metamonada</taxon>
        <taxon>Preaxostyla</taxon>
        <taxon>Oxymonadida</taxon>
        <taxon>Streblomastigidae</taxon>
        <taxon>Streblomastix</taxon>
    </lineage>
</organism>
<comment type="caution">
    <text evidence="1">The sequence shown here is derived from an EMBL/GenBank/DDBJ whole genome shotgun (WGS) entry which is preliminary data.</text>
</comment>